<evidence type="ECO:0000313" key="2">
    <source>
        <dbReference type="Proteomes" id="UP000807825"/>
    </source>
</evidence>
<name>A0A9D6V1R0_9BACT</name>
<proteinExistence type="predicted"/>
<dbReference type="InterPro" id="IPR023214">
    <property type="entry name" value="HAD_sf"/>
</dbReference>
<evidence type="ECO:0000313" key="1">
    <source>
        <dbReference type="EMBL" id="MBI5249138.1"/>
    </source>
</evidence>
<dbReference type="AlphaFoldDB" id="A0A9D6V1R0"/>
<organism evidence="1 2">
    <name type="scientific">Desulfomonile tiedjei</name>
    <dbReference type="NCBI Taxonomy" id="2358"/>
    <lineage>
        <taxon>Bacteria</taxon>
        <taxon>Pseudomonadati</taxon>
        <taxon>Thermodesulfobacteriota</taxon>
        <taxon>Desulfomonilia</taxon>
        <taxon>Desulfomonilales</taxon>
        <taxon>Desulfomonilaceae</taxon>
        <taxon>Desulfomonile</taxon>
    </lineage>
</organism>
<dbReference type="InterPro" id="IPR036412">
    <property type="entry name" value="HAD-like_sf"/>
</dbReference>
<dbReference type="Gene3D" id="3.40.50.1000">
    <property type="entry name" value="HAD superfamily/HAD-like"/>
    <property type="match status" value="1"/>
</dbReference>
<gene>
    <name evidence="1" type="ORF">HY912_06560</name>
</gene>
<reference evidence="1" key="1">
    <citation type="submission" date="2020-07" db="EMBL/GenBank/DDBJ databases">
        <title>Huge and variable diversity of episymbiotic CPR bacteria and DPANN archaea in groundwater ecosystems.</title>
        <authorList>
            <person name="He C.Y."/>
            <person name="Keren R."/>
            <person name="Whittaker M."/>
            <person name="Farag I.F."/>
            <person name="Doudna J."/>
            <person name="Cate J.H.D."/>
            <person name="Banfield J.F."/>
        </authorList>
    </citation>
    <scope>NUCLEOTIDE SEQUENCE</scope>
    <source>
        <strain evidence="1">NC_groundwater_1664_Pr3_B-0.1um_52_9</strain>
    </source>
</reference>
<dbReference type="EMBL" id="JACRDE010000184">
    <property type="protein sequence ID" value="MBI5249138.1"/>
    <property type="molecule type" value="Genomic_DNA"/>
</dbReference>
<comment type="caution">
    <text evidence="1">The sequence shown here is derived from an EMBL/GenBank/DDBJ whole genome shotgun (WGS) entry which is preliminary data.</text>
</comment>
<dbReference type="SUPFAM" id="SSF56784">
    <property type="entry name" value="HAD-like"/>
    <property type="match status" value="1"/>
</dbReference>
<sequence length="251" mass="28169">MPRKEFRALFSSDWSECLSPNGPFDPISFNYPQHSEELGRIFRQYTGNVITLKDAVESINGFLPGGLTREEMDAYLDASFSTYCGVPELIEWCLARGILFMINTTGTQGYFQRAIAKDLLPRVPVVAANPFISFLRENDDTSYTHRVLEIDDKGRNTEAVMRELGISPKKVIVMGDSGGDGPHFKWGASIGAFLISSMTKASLAEYCCTREIKINKRFGLSYGSGERRDPEMEMEANFMDLTNLIEDVLDL</sequence>
<protein>
    <submittedName>
        <fullName evidence="1">Uncharacterized protein</fullName>
    </submittedName>
</protein>
<dbReference type="Proteomes" id="UP000807825">
    <property type="component" value="Unassembled WGS sequence"/>
</dbReference>
<accession>A0A9D6V1R0</accession>